<dbReference type="Pfam" id="PF08241">
    <property type="entry name" value="Methyltransf_11"/>
    <property type="match status" value="1"/>
</dbReference>
<dbReference type="OrthoDB" id="9795864at2"/>
<dbReference type="GO" id="GO:0008757">
    <property type="term" value="F:S-adenosylmethionine-dependent methyltransferase activity"/>
    <property type="evidence" value="ECO:0007669"/>
    <property type="project" value="InterPro"/>
</dbReference>
<dbReference type="GeneID" id="78512218"/>
<dbReference type="PANTHER" id="PTHR43460:SF1">
    <property type="entry name" value="METHYLTRANSFERASE TYPE 11 DOMAIN-CONTAINING PROTEIN"/>
    <property type="match status" value="1"/>
</dbReference>
<dbReference type="AlphaFoldDB" id="E1QZU5"/>
<evidence type="ECO:0000313" key="3">
    <source>
        <dbReference type="Proteomes" id="UP000000333"/>
    </source>
</evidence>
<organism evidence="2 3">
    <name type="scientific">Olsenella uli (strain ATCC 49627 / DSM 7084 / CCUG 31166 / CIP 109912 / JCM 12494 / LMG 11480 / NCIMB 702895 / VPI D76D-27C)</name>
    <name type="common">Lactobacillus uli</name>
    <dbReference type="NCBI Taxonomy" id="633147"/>
    <lineage>
        <taxon>Bacteria</taxon>
        <taxon>Bacillati</taxon>
        <taxon>Actinomycetota</taxon>
        <taxon>Coriobacteriia</taxon>
        <taxon>Coriobacteriales</taxon>
        <taxon>Atopobiaceae</taxon>
        <taxon>Olsenella</taxon>
    </lineage>
</organism>
<accession>E1QZU5</accession>
<dbReference type="Gene3D" id="3.40.50.150">
    <property type="entry name" value="Vaccinia Virus protein VP39"/>
    <property type="match status" value="1"/>
</dbReference>
<keyword evidence="2" id="KW-0489">Methyltransferase</keyword>
<dbReference type="PANTHER" id="PTHR43460">
    <property type="entry name" value="METHYLTRANSFERASE"/>
    <property type="match status" value="1"/>
</dbReference>
<dbReference type="RefSeq" id="WP_013251661.1">
    <property type="nucleotide sequence ID" value="NC_014363.1"/>
</dbReference>
<keyword evidence="2" id="KW-0808">Transferase</keyword>
<dbReference type="PATRIC" id="fig|633147.7.peg.751"/>
<gene>
    <name evidence="2" type="ordered locus">Olsu_0796</name>
</gene>
<sequence length="256" mass="29151">MNADAERLKAAWEGEERIAHVHGWDFSHIRGRYVEEDDLPWDFAEVIQGYRNDGMRLLDMETGGGEFLLSLGHPSGNTAATEGYGPNVELCREVLLPLGIDFREADGSDRIPFPDESFDIVTNRHGDYDVAELWRVLRPGGLFLTQQVGAENDRELVRLLLPHATELPYPEQYLDARRSELLGRGFEVLEGGEAHRPIRFFDVGALVWFARVVEWEFPGFSVESCFERLCVAQETLERTGAIEGSIHRFYVVARRK</sequence>
<dbReference type="eggNOG" id="COG2226">
    <property type="taxonomic scope" value="Bacteria"/>
</dbReference>
<reference evidence="2 3" key="1">
    <citation type="journal article" date="2010" name="Stand. Genomic Sci.">
        <title>Complete genome sequence of Olsenella uli type strain (VPI D76D-27C).</title>
        <authorList>
            <person name="Goker M."/>
            <person name="Held B."/>
            <person name="Lucas S."/>
            <person name="Nolan M."/>
            <person name="Yasawong M."/>
            <person name="Glavina Del Rio T."/>
            <person name="Tice H."/>
            <person name="Cheng J.F."/>
            <person name="Bruce D."/>
            <person name="Detter J.C."/>
            <person name="Tapia R."/>
            <person name="Han C."/>
            <person name="Goodwin L."/>
            <person name="Pitluck S."/>
            <person name="Liolios K."/>
            <person name="Ivanova N."/>
            <person name="Mavromatis K."/>
            <person name="Mikhailova N."/>
            <person name="Pati A."/>
            <person name="Chen A."/>
            <person name="Palaniappan K."/>
            <person name="Land M."/>
            <person name="Hauser L."/>
            <person name="Chang Y.J."/>
            <person name="Jeffries C.D."/>
            <person name="Rohde M."/>
            <person name="Sikorski J."/>
            <person name="Pukall R."/>
            <person name="Woyke T."/>
            <person name="Bristow J."/>
            <person name="Eisen J.A."/>
            <person name="Markowitz V."/>
            <person name="Hugenholtz P."/>
            <person name="Kyrpides N.C."/>
            <person name="Klenk H.P."/>
            <person name="Lapidus A."/>
        </authorList>
    </citation>
    <scope>NUCLEOTIDE SEQUENCE [LARGE SCALE GENOMIC DNA]</scope>
    <source>
        <strain evidence="3">ATCC 49627 / DSM 7084 / CIP 109912 / JCM 12494 / NCIMB 702895 / VPI D76D-27C</strain>
    </source>
</reference>
<name>E1QZU5_OLSUV</name>
<dbReference type="HOGENOM" id="CLU_091968_1_0_11"/>
<dbReference type="InterPro" id="IPR052939">
    <property type="entry name" value="23S_rRNA_MeTrnsfrase_RlmA"/>
</dbReference>
<dbReference type="GO" id="GO:0032259">
    <property type="term" value="P:methylation"/>
    <property type="evidence" value="ECO:0007669"/>
    <property type="project" value="UniProtKB-KW"/>
</dbReference>
<evidence type="ECO:0000259" key="1">
    <source>
        <dbReference type="Pfam" id="PF08241"/>
    </source>
</evidence>
<dbReference type="SUPFAM" id="SSF53335">
    <property type="entry name" value="S-adenosyl-L-methionine-dependent methyltransferases"/>
    <property type="match status" value="1"/>
</dbReference>
<dbReference type="InterPro" id="IPR029063">
    <property type="entry name" value="SAM-dependent_MTases_sf"/>
</dbReference>
<dbReference type="Proteomes" id="UP000000333">
    <property type="component" value="Chromosome"/>
</dbReference>
<keyword evidence="3" id="KW-1185">Reference proteome</keyword>
<dbReference type="EMBL" id="CP002106">
    <property type="protein sequence ID" value="ADK67909.1"/>
    <property type="molecule type" value="Genomic_DNA"/>
</dbReference>
<dbReference type="InterPro" id="IPR013216">
    <property type="entry name" value="Methyltransf_11"/>
</dbReference>
<dbReference type="KEGG" id="ols:Olsu_0796"/>
<feature type="domain" description="Methyltransferase type 11" evidence="1">
    <location>
        <begin position="58"/>
        <end position="144"/>
    </location>
</feature>
<dbReference type="STRING" id="633147.Olsu_0796"/>
<evidence type="ECO:0000313" key="2">
    <source>
        <dbReference type="EMBL" id="ADK67909.1"/>
    </source>
</evidence>
<dbReference type="CDD" id="cd02440">
    <property type="entry name" value="AdoMet_MTases"/>
    <property type="match status" value="1"/>
</dbReference>
<proteinExistence type="predicted"/>
<protein>
    <submittedName>
        <fullName evidence="2">Methyltransferase type 11</fullName>
    </submittedName>
</protein>